<dbReference type="CDD" id="cd02568">
    <property type="entry name" value="PseudoU_synth_PUS1_PUS2"/>
    <property type="match status" value="1"/>
</dbReference>
<reference evidence="8" key="1">
    <citation type="submission" date="2016-03" db="EMBL/GenBank/DDBJ databases">
        <title>Mechanisms controlling the formation of the plant cell surface in tip-growing cells are functionally conserved among land plants.</title>
        <authorList>
            <person name="Honkanen S."/>
            <person name="Jones V.A."/>
            <person name="Morieri G."/>
            <person name="Champion C."/>
            <person name="Hetherington A.J."/>
            <person name="Kelly S."/>
            <person name="Saint-Marcoux D."/>
            <person name="Proust H."/>
            <person name="Prescott H."/>
            <person name="Dolan L."/>
        </authorList>
    </citation>
    <scope>NUCLEOTIDE SEQUENCE [LARGE SCALE GENOMIC DNA]</scope>
    <source>
        <tissue evidence="8">Whole gametophyte</tissue>
    </source>
</reference>
<dbReference type="InterPro" id="IPR041708">
    <property type="entry name" value="PUS1/PUS2-like"/>
</dbReference>
<dbReference type="FunFam" id="3.30.70.580:FF:000002">
    <property type="entry name" value="tRNA pseudouridine synthase"/>
    <property type="match status" value="1"/>
</dbReference>
<keyword evidence="9" id="KW-1185">Reference proteome</keyword>
<feature type="domain" description="Pseudouridine synthase I TruA alpha/beta" evidence="7">
    <location>
        <begin position="414"/>
        <end position="494"/>
    </location>
</feature>
<evidence type="ECO:0000256" key="3">
    <source>
        <dbReference type="ARBA" id="ARBA00023235"/>
    </source>
</evidence>
<dbReference type="InterPro" id="IPR020095">
    <property type="entry name" value="PsdUridine_synth_TruA_C"/>
</dbReference>
<feature type="binding site" evidence="6">
    <location>
        <position position="283"/>
    </location>
    <ligand>
        <name>substrate</name>
    </ligand>
</feature>
<accession>A0A176VGR3</accession>
<evidence type="ECO:0000313" key="8">
    <source>
        <dbReference type="EMBL" id="OAE19633.1"/>
    </source>
</evidence>
<keyword evidence="2" id="KW-0819">tRNA processing</keyword>
<dbReference type="InterPro" id="IPR001406">
    <property type="entry name" value="PsdUridine_synth_TruA"/>
</dbReference>
<dbReference type="SUPFAM" id="SSF55120">
    <property type="entry name" value="Pseudouridine synthase"/>
    <property type="match status" value="2"/>
</dbReference>
<sequence>MIAQRLRCGVPVGITRCPTICRMCSTQLPCQIDGRIISRICGRQDVISSRKDWFCPSVDGLWGRDGRRDALPELGSKKLGKLIKGNWSCAPSCVGRHEFREFSIQSIANSKPNWAVTAPGRAGSAGLRASAVRGSARTDAGVELEVEDRAQFMRKKKVALWVGYVGTDYKGLQIVRGSDSVKTIEGELEKAIFKAGGILESNYGSLEKVSWSRSSRTDKGVHSLATVITMKMELPPTAWISDTDGLQLAESINIHLPSTIRVFGVVPVTKSFDARRFCCTRTYNYLLPADLIEIGEDTPPEVVGQRIEEFRQILNQFVVKNWFPFHNFTQRRLYRSSTLNAKSSWGKNNSRRRSPFPVKTEVVAGTEGDGLDEDADQPEAEEKIPDVNSTLLSDMLDVKAYWLSSPNLADKLGPSHFRRILECSCGGLEVSNGVRFVRISITGESFMVHQIRKMVATAVGVARGLLPRDIISLSLCRHTRVILPLAPSEGLLLARNSFYPFRQLLAPASERAFRESDVGVERLKELPKLHMSNRIEENVDVFWRNVLLPRMTPLLDESLPHWSFFLKNLELQGFIGEAEIAEVRTKWTNWREESRLKMEAEMAAGKLTSEVDDDILPEGSIGIVALFSYADGAIYTVLDRNREDTEMDSGIGLKTIAIPSSMESVQDATANTNIGVSFQP</sequence>
<organism evidence="8 9">
    <name type="scientific">Marchantia polymorpha subsp. ruderalis</name>
    <dbReference type="NCBI Taxonomy" id="1480154"/>
    <lineage>
        <taxon>Eukaryota</taxon>
        <taxon>Viridiplantae</taxon>
        <taxon>Streptophyta</taxon>
        <taxon>Embryophyta</taxon>
        <taxon>Marchantiophyta</taxon>
        <taxon>Marchantiopsida</taxon>
        <taxon>Marchantiidae</taxon>
        <taxon>Marchantiales</taxon>
        <taxon>Marchantiaceae</taxon>
        <taxon>Marchantia</taxon>
    </lineage>
</organism>
<proteinExistence type="inferred from homology"/>
<dbReference type="Proteomes" id="UP000077202">
    <property type="component" value="Unassembled WGS sequence"/>
</dbReference>
<dbReference type="GO" id="GO:0005634">
    <property type="term" value="C:nucleus"/>
    <property type="evidence" value="ECO:0007669"/>
    <property type="project" value="TreeGrafter"/>
</dbReference>
<protein>
    <recommendedName>
        <fullName evidence="7">Pseudouridine synthase I TruA alpha/beta domain-containing protein</fullName>
    </recommendedName>
</protein>
<evidence type="ECO:0000256" key="1">
    <source>
        <dbReference type="ARBA" id="ARBA00009375"/>
    </source>
</evidence>
<dbReference type="Gene3D" id="3.30.70.660">
    <property type="entry name" value="Pseudouridine synthase I, catalytic domain, C-terminal subdomain"/>
    <property type="match status" value="1"/>
</dbReference>
<dbReference type="EMBL" id="LVLJ01003810">
    <property type="protein sequence ID" value="OAE19633.1"/>
    <property type="molecule type" value="Genomic_DNA"/>
</dbReference>
<evidence type="ECO:0000259" key="7">
    <source>
        <dbReference type="Pfam" id="PF01416"/>
    </source>
</evidence>
<dbReference type="PANTHER" id="PTHR11142">
    <property type="entry name" value="PSEUDOURIDYLATE SYNTHASE"/>
    <property type="match status" value="1"/>
</dbReference>
<dbReference type="Gene3D" id="3.30.70.580">
    <property type="entry name" value="Pseudouridine synthase I, catalytic domain, N-terminal subdomain"/>
    <property type="match status" value="1"/>
</dbReference>
<keyword evidence="3" id="KW-0413">Isomerase</keyword>
<evidence type="ECO:0000256" key="2">
    <source>
        <dbReference type="ARBA" id="ARBA00022694"/>
    </source>
</evidence>
<name>A0A176VGR3_MARPO</name>
<dbReference type="InterPro" id="IPR020103">
    <property type="entry name" value="PsdUridine_synth_cat_dom_sf"/>
</dbReference>
<gene>
    <name evidence="8" type="ORF">AXG93_3756s1390</name>
</gene>
<dbReference type="InterPro" id="IPR020094">
    <property type="entry name" value="TruA/RsuA/RluB/E/F_N"/>
</dbReference>
<dbReference type="PANTHER" id="PTHR11142:SF9">
    <property type="entry name" value="TRNA PSEUDOURIDINE SYNTHASE-RELATED"/>
    <property type="match status" value="1"/>
</dbReference>
<dbReference type="GO" id="GO:0009982">
    <property type="term" value="F:pseudouridine synthase activity"/>
    <property type="evidence" value="ECO:0007669"/>
    <property type="project" value="InterPro"/>
</dbReference>
<dbReference type="InterPro" id="IPR020097">
    <property type="entry name" value="PsdUridine_synth_TruA_a/b_dom"/>
</dbReference>
<comment type="catalytic activity">
    <reaction evidence="4">
        <text>a uridine in tRNA = a pseudouridine in tRNA</text>
        <dbReference type="Rhea" id="RHEA:54572"/>
        <dbReference type="Rhea" id="RHEA-COMP:13339"/>
        <dbReference type="Rhea" id="RHEA-COMP:13934"/>
        <dbReference type="ChEBI" id="CHEBI:65314"/>
        <dbReference type="ChEBI" id="CHEBI:65315"/>
    </reaction>
</comment>
<evidence type="ECO:0000256" key="4">
    <source>
        <dbReference type="ARBA" id="ARBA00036943"/>
    </source>
</evidence>
<comment type="caution">
    <text evidence="8">The sequence shown here is derived from an EMBL/GenBank/DDBJ whole genome shotgun (WGS) entry which is preliminary data.</text>
</comment>
<feature type="active site" description="Nucleophile" evidence="5">
    <location>
        <position position="218"/>
    </location>
</feature>
<evidence type="ECO:0000256" key="5">
    <source>
        <dbReference type="PIRSR" id="PIRSR641708-1"/>
    </source>
</evidence>
<evidence type="ECO:0000313" key="9">
    <source>
        <dbReference type="Proteomes" id="UP000077202"/>
    </source>
</evidence>
<dbReference type="GO" id="GO:0031119">
    <property type="term" value="P:tRNA pseudouridine synthesis"/>
    <property type="evidence" value="ECO:0007669"/>
    <property type="project" value="InterPro"/>
</dbReference>
<dbReference type="GO" id="GO:0003723">
    <property type="term" value="F:RNA binding"/>
    <property type="evidence" value="ECO:0007669"/>
    <property type="project" value="InterPro"/>
</dbReference>
<dbReference type="AlphaFoldDB" id="A0A176VGR3"/>
<dbReference type="GO" id="GO:1990481">
    <property type="term" value="P:mRNA pseudouridine synthesis"/>
    <property type="evidence" value="ECO:0007669"/>
    <property type="project" value="TreeGrafter"/>
</dbReference>
<evidence type="ECO:0000256" key="6">
    <source>
        <dbReference type="PIRSR" id="PIRSR641708-2"/>
    </source>
</evidence>
<comment type="similarity">
    <text evidence="1">Belongs to the tRNA pseudouridine synthase TruA family.</text>
</comment>
<dbReference type="Pfam" id="PF01416">
    <property type="entry name" value="PseudoU_synth_1"/>
    <property type="match status" value="1"/>
</dbReference>